<dbReference type="EMBL" id="KN847411">
    <property type="protein sequence ID" value="KIW35807.1"/>
    <property type="molecule type" value="Genomic_DNA"/>
</dbReference>
<evidence type="ECO:0000313" key="1">
    <source>
        <dbReference type="EMBL" id="KIW35807.1"/>
    </source>
</evidence>
<reference evidence="1 2" key="1">
    <citation type="submission" date="2015-01" db="EMBL/GenBank/DDBJ databases">
        <title>The Genome Sequence of Exophiala oligosperma CBS72588.</title>
        <authorList>
            <consortium name="The Broad Institute Genomics Platform"/>
            <person name="Cuomo C."/>
            <person name="de Hoog S."/>
            <person name="Gorbushina A."/>
            <person name="Stielow B."/>
            <person name="Teixiera M."/>
            <person name="Abouelleil A."/>
            <person name="Chapman S.B."/>
            <person name="Priest M."/>
            <person name="Young S.K."/>
            <person name="Wortman J."/>
            <person name="Nusbaum C."/>
            <person name="Birren B."/>
        </authorList>
    </citation>
    <scope>NUCLEOTIDE SEQUENCE [LARGE SCALE GENOMIC DNA]</scope>
    <source>
        <strain evidence="1 2">CBS 72588</strain>
    </source>
</reference>
<dbReference type="AlphaFoldDB" id="A0A0D2BE78"/>
<dbReference type="RefSeq" id="XP_016256023.1">
    <property type="nucleotide sequence ID" value="XM_016413587.1"/>
</dbReference>
<organism evidence="1 2">
    <name type="scientific">Exophiala oligosperma</name>
    <dbReference type="NCBI Taxonomy" id="215243"/>
    <lineage>
        <taxon>Eukaryota</taxon>
        <taxon>Fungi</taxon>
        <taxon>Dikarya</taxon>
        <taxon>Ascomycota</taxon>
        <taxon>Pezizomycotina</taxon>
        <taxon>Eurotiomycetes</taxon>
        <taxon>Chaetothyriomycetidae</taxon>
        <taxon>Chaetothyriales</taxon>
        <taxon>Herpotrichiellaceae</taxon>
        <taxon>Exophiala</taxon>
    </lineage>
</organism>
<dbReference type="HOGENOM" id="CLU_930761_0_0_1"/>
<dbReference type="OrthoDB" id="5234302at2759"/>
<accession>A0A0D2BE78</accession>
<evidence type="ECO:0000313" key="2">
    <source>
        <dbReference type="Proteomes" id="UP000053342"/>
    </source>
</evidence>
<keyword evidence="2" id="KW-1185">Reference proteome</keyword>
<protein>
    <submittedName>
        <fullName evidence="1">Uncharacterized protein</fullName>
    </submittedName>
</protein>
<dbReference type="Proteomes" id="UP000053342">
    <property type="component" value="Unassembled WGS sequence"/>
</dbReference>
<proteinExistence type="predicted"/>
<dbReference type="STRING" id="215243.A0A0D2BE78"/>
<dbReference type="VEuPathDB" id="FungiDB:PV06_11848"/>
<dbReference type="GeneID" id="27363922"/>
<sequence length="299" mass="34199">MASINDLFVHPESLRDVQKALGYQIKMVEALEHAKDRLSKTKSLDANTLAKCGVFVQHVNRSDTPNNFYSEVSKLNLNELAFSLISFEDRRLKTLLDSFKASDIRKYVEKQQIQCLHRSEIFTRIKFILSACEGSRFDAIYRTVLQMRNISESEMARDNEPEPKTAAEEPNALKLLGVRRESFKNVFTEHVANNAHLMTVESRYPRGTRGDAFISFDIESDRGPIAASLDAFLDRDTPVDNIPEPFGDTIATSIDRCDLRNWEKRKGYVDTTNCVKVKMIYHVEIRLYDDATLANILHS</sequence>
<gene>
    <name evidence="1" type="ORF">PV06_11848</name>
</gene>
<name>A0A0D2BE78_9EURO</name>